<dbReference type="PROSITE" id="PS51671">
    <property type="entry name" value="ACT"/>
    <property type="match status" value="1"/>
</dbReference>
<dbReference type="OrthoDB" id="71302at2759"/>
<feature type="compositionally biased region" description="Pro residues" evidence="5">
    <location>
        <begin position="47"/>
        <end position="56"/>
    </location>
</feature>
<dbReference type="Proteomes" id="UP000095767">
    <property type="component" value="Unassembled WGS sequence"/>
</dbReference>
<dbReference type="GO" id="GO:0046983">
    <property type="term" value="F:protein dimerization activity"/>
    <property type="evidence" value="ECO:0007669"/>
    <property type="project" value="InterPro"/>
</dbReference>
<dbReference type="InterPro" id="IPR045865">
    <property type="entry name" value="ACT-like_dom_sf"/>
</dbReference>
<keyword evidence="4" id="KW-0804">Transcription</keyword>
<keyword evidence="2" id="KW-0805">Transcription regulation</keyword>
<dbReference type="PROSITE" id="PS50888">
    <property type="entry name" value="BHLH"/>
    <property type="match status" value="1"/>
</dbReference>
<gene>
    <name evidence="8" type="ORF">BAE44_0006946</name>
</gene>
<dbReference type="Pfam" id="PF00010">
    <property type="entry name" value="HLH"/>
    <property type="match status" value="1"/>
</dbReference>
<evidence type="ECO:0000256" key="1">
    <source>
        <dbReference type="ARBA" id="ARBA00005510"/>
    </source>
</evidence>
<feature type="domain" description="BHLH" evidence="6">
    <location>
        <begin position="70"/>
        <end position="119"/>
    </location>
</feature>
<evidence type="ECO:0000259" key="6">
    <source>
        <dbReference type="PROSITE" id="PS50888"/>
    </source>
</evidence>
<feature type="region of interest" description="Disordered" evidence="5">
    <location>
        <begin position="1"/>
        <end position="81"/>
    </location>
</feature>
<keyword evidence="9" id="KW-1185">Reference proteome</keyword>
<name>A0A1E5W3S1_9POAL</name>
<protein>
    <recommendedName>
        <fullName evidence="10">BHLH domain-containing protein</fullName>
    </recommendedName>
</protein>
<reference evidence="8 9" key="1">
    <citation type="submission" date="2016-09" db="EMBL/GenBank/DDBJ databases">
        <title>The draft genome of Dichanthelium oligosanthes: A C3 panicoid grass species.</title>
        <authorList>
            <person name="Studer A.J."/>
            <person name="Schnable J.C."/>
            <person name="Brutnell T.P."/>
        </authorList>
    </citation>
    <scope>NUCLEOTIDE SEQUENCE [LARGE SCALE GENOMIC DNA]</scope>
    <source>
        <strain evidence="9">cv. Kellogg 1175</strain>
        <tissue evidence="8">Leaf</tissue>
    </source>
</reference>
<evidence type="ECO:0000256" key="4">
    <source>
        <dbReference type="ARBA" id="ARBA00023163"/>
    </source>
</evidence>
<accession>A0A1E5W3S1</accession>
<evidence type="ECO:0000313" key="9">
    <source>
        <dbReference type="Proteomes" id="UP000095767"/>
    </source>
</evidence>
<dbReference type="PANTHER" id="PTHR45844">
    <property type="entry name" value="TRANSCRIPTION FACTOR BHLH30"/>
    <property type="match status" value="1"/>
</dbReference>
<dbReference type="EMBL" id="LWDX02022208">
    <property type="protein sequence ID" value="OEL32034.1"/>
    <property type="molecule type" value="Genomic_DNA"/>
</dbReference>
<dbReference type="STRING" id="888268.A0A1E5W3S1"/>
<dbReference type="SUPFAM" id="SSF55021">
    <property type="entry name" value="ACT-like"/>
    <property type="match status" value="1"/>
</dbReference>
<evidence type="ECO:0000313" key="8">
    <source>
        <dbReference type="EMBL" id="OEL32034.1"/>
    </source>
</evidence>
<dbReference type="InterPro" id="IPR002912">
    <property type="entry name" value="ACT_dom"/>
</dbReference>
<proteinExistence type="inferred from homology"/>
<dbReference type="SMART" id="SM00353">
    <property type="entry name" value="HLH"/>
    <property type="match status" value="1"/>
</dbReference>
<sequence>MAPASACQPFQEGKQRQQHLPLRHGDGSVLPPVYRGAVLPLRQAGSAPPPPPPAAQEPPLSSGRSVTEAQALKVHSEAERRRRERINAHLAALRMMIPDARQMDKATLLARVVRQLKDLKRKAAETTPPLHIPAEANSVTVDCYTGAAAVGYGRPVAYVRASVSCDDRPGLLADLAGEFRRLRLKPLRADVSSLGGRARCEFMLCGGEEGDTVTAGRVKALEEGVRQALANAACPEMAYGCNYRSRRQRVLESHYVLGHGLDVDDHGW</sequence>
<dbReference type="PANTHER" id="PTHR45844:SF28">
    <property type="entry name" value="BHLH TRANSCRIPTION FACTOR"/>
    <property type="match status" value="1"/>
</dbReference>
<keyword evidence="3" id="KW-0238">DNA-binding</keyword>
<evidence type="ECO:0000256" key="3">
    <source>
        <dbReference type="ARBA" id="ARBA00023125"/>
    </source>
</evidence>
<dbReference type="AlphaFoldDB" id="A0A1E5W3S1"/>
<evidence type="ECO:0000256" key="2">
    <source>
        <dbReference type="ARBA" id="ARBA00023015"/>
    </source>
</evidence>
<evidence type="ECO:0000256" key="5">
    <source>
        <dbReference type="SAM" id="MobiDB-lite"/>
    </source>
</evidence>
<evidence type="ECO:0000259" key="7">
    <source>
        <dbReference type="PROSITE" id="PS51671"/>
    </source>
</evidence>
<evidence type="ECO:0008006" key="10">
    <source>
        <dbReference type="Google" id="ProtNLM"/>
    </source>
</evidence>
<dbReference type="Gene3D" id="4.10.280.10">
    <property type="entry name" value="Helix-loop-helix DNA-binding domain"/>
    <property type="match status" value="1"/>
</dbReference>
<dbReference type="InterPro" id="IPR011598">
    <property type="entry name" value="bHLH_dom"/>
</dbReference>
<feature type="domain" description="ACT" evidence="7">
    <location>
        <begin position="160"/>
        <end position="236"/>
    </location>
</feature>
<dbReference type="CDD" id="cd04873">
    <property type="entry name" value="ACT_UUR-ACR-like"/>
    <property type="match status" value="1"/>
</dbReference>
<dbReference type="GO" id="GO:0003677">
    <property type="term" value="F:DNA binding"/>
    <property type="evidence" value="ECO:0007669"/>
    <property type="project" value="UniProtKB-KW"/>
</dbReference>
<dbReference type="SUPFAM" id="SSF47459">
    <property type="entry name" value="HLH, helix-loop-helix DNA-binding domain"/>
    <property type="match status" value="1"/>
</dbReference>
<organism evidence="8 9">
    <name type="scientific">Dichanthelium oligosanthes</name>
    <dbReference type="NCBI Taxonomy" id="888268"/>
    <lineage>
        <taxon>Eukaryota</taxon>
        <taxon>Viridiplantae</taxon>
        <taxon>Streptophyta</taxon>
        <taxon>Embryophyta</taxon>
        <taxon>Tracheophyta</taxon>
        <taxon>Spermatophyta</taxon>
        <taxon>Magnoliopsida</taxon>
        <taxon>Liliopsida</taxon>
        <taxon>Poales</taxon>
        <taxon>Poaceae</taxon>
        <taxon>PACMAD clade</taxon>
        <taxon>Panicoideae</taxon>
        <taxon>Panicodae</taxon>
        <taxon>Paniceae</taxon>
        <taxon>Dichantheliinae</taxon>
        <taxon>Dichanthelium</taxon>
    </lineage>
</organism>
<comment type="similarity">
    <text evidence="1">Belongs to the bHLH protein family.</text>
</comment>
<dbReference type="GO" id="GO:0003700">
    <property type="term" value="F:DNA-binding transcription factor activity"/>
    <property type="evidence" value="ECO:0007669"/>
    <property type="project" value="InterPro"/>
</dbReference>
<comment type="caution">
    <text evidence="8">The sequence shown here is derived from an EMBL/GenBank/DDBJ whole genome shotgun (WGS) entry which is preliminary data.</text>
</comment>
<dbReference type="InterPro" id="IPR045847">
    <property type="entry name" value="AIG1-like"/>
</dbReference>
<dbReference type="InterPro" id="IPR036638">
    <property type="entry name" value="HLH_DNA-bd_sf"/>
</dbReference>